<dbReference type="InterPro" id="IPR040976">
    <property type="entry name" value="Pkinase_fungal"/>
</dbReference>
<evidence type="ECO:0000256" key="3">
    <source>
        <dbReference type="ARBA" id="ARBA00048679"/>
    </source>
</evidence>
<dbReference type="EMBL" id="LR026988">
    <property type="protein sequence ID" value="VDB83584.1"/>
    <property type="molecule type" value="Genomic_DNA"/>
</dbReference>
<evidence type="ECO:0000313" key="6">
    <source>
        <dbReference type="Proteomes" id="UP000324639"/>
    </source>
</evidence>
<accession>A0A9X9MEC4</accession>
<organism evidence="5 6">
    <name type="scientific">Blumeria graminis f. sp. tritici</name>
    <dbReference type="NCBI Taxonomy" id="62690"/>
    <lineage>
        <taxon>Eukaryota</taxon>
        <taxon>Fungi</taxon>
        <taxon>Dikarya</taxon>
        <taxon>Ascomycota</taxon>
        <taxon>Pezizomycotina</taxon>
        <taxon>Leotiomycetes</taxon>
        <taxon>Erysiphales</taxon>
        <taxon>Erysiphaceae</taxon>
        <taxon>Blumeria</taxon>
    </lineage>
</organism>
<dbReference type="PROSITE" id="PS00109">
    <property type="entry name" value="PROTEIN_KINASE_TYR"/>
    <property type="match status" value="1"/>
</dbReference>
<dbReference type="Pfam" id="PF17667">
    <property type="entry name" value="Pkinase_fungal"/>
    <property type="match status" value="1"/>
</dbReference>
<evidence type="ECO:0000259" key="4">
    <source>
        <dbReference type="Pfam" id="PF17667"/>
    </source>
</evidence>
<protein>
    <recommendedName>
        <fullName evidence="1">non-specific serine/threonine protein kinase</fullName>
        <ecNumber evidence="1">2.7.11.1</ecNumber>
    </recommendedName>
</protein>
<keyword evidence="6" id="KW-1185">Reference proteome</keyword>
<dbReference type="GO" id="GO:0004674">
    <property type="term" value="F:protein serine/threonine kinase activity"/>
    <property type="evidence" value="ECO:0007669"/>
    <property type="project" value="UniProtKB-EC"/>
</dbReference>
<comment type="catalytic activity">
    <reaction evidence="3">
        <text>L-seryl-[protein] + ATP = O-phospho-L-seryl-[protein] + ADP + H(+)</text>
        <dbReference type="Rhea" id="RHEA:17989"/>
        <dbReference type="Rhea" id="RHEA-COMP:9863"/>
        <dbReference type="Rhea" id="RHEA-COMP:11604"/>
        <dbReference type="ChEBI" id="CHEBI:15378"/>
        <dbReference type="ChEBI" id="CHEBI:29999"/>
        <dbReference type="ChEBI" id="CHEBI:30616"/>
        <dbReference type="ChEBI" id="CHEBI:83421"/>
        <dbReference type="ChEBI" id="CHEBI:456216"/>
        <dbReference type="EC" id="2.7.11.1"/>
    </reaction>
</comment>
<sequence length="721" mass="82117">MYKLSNLFRDTEMAIKKNLIKFDRFNQLIEDILVEDDFCHILESTIRFSESACHDVSLLQSGEQTPAVSNTYTNNFQRNTSEVSDFNETADTLAEAMQSELQENVFSGISNFWSVFFEGKAWSKQTSCIWECYKTYEKAEECNRTISDQDILTLKEEMTETQVCDWLDFFRDKFLNQLNGPIAKPLNNCRLLLKQNSSQLRGQYCTTKLMKNTISTTPNAQVDFLIQSMELSDDEPQWKDVKVVAEFSKKTHKNARKAKFLKLSGYVREVFCAQPLRRFVHCFFFLKTKFELWVFDRTGAYSSGLKSIVSEKEMFVRAISSYLLMSDEELGLDLSTSKVGENLFVTINGINDDPTMQFKINPEPIVRPQRLITRGTTCFETVDKLSVVKYAWTSVKGCSEIDFLKVALPVRGVVNYITSDEVYRTSEHLGNLDFTDADAWDLKTETLIISRGTHLMQPTVSPWDRDRKLIRIAITPRGQPLNTSKTTLEFIVGIRDAILGHRRLYDRGILHGDISEGNIVLTSPNAGDESKGMLIDLDHSVGLIESLKTDDELSLTGTMKFMAIERLQVAVDNEPTIQRTIRHDLESFFYVFLVGCIEYEVVPESKSRNLDSWCTRDVASNYTSKVGYIAAFEVLVLKNFTPSFLGLKDLASSLKTILFGEIGQNYTTPYDCSSMYEEIIGAFNKTIQQITGKINLRLSKIVIPIDTSLTDKSSITQIDQS</sequence>
<dbReference type="EC" id="2.7.11.1" evidence="1"/>
<evidence type="ECO:0000256" key="1">
    <source>
        <dbReference type="ARBA" id="ARBA00012513"/>
    </source>
</evidence>
<dbReference type="AlphaFoldDB" id="A0A9X9MEC4"/>
<name>A0A9X9MEC4_BLUGR</name>
<dbReference type="SUPFAM" id="SSF56112">
    <property type="entry name" value="Protein kinase-like (PK-like)"/>
    <property type="match status" value="1"/>
</dbReference>
<dbReference type="InterPro" id="IPR011009">
    <property type="entry name" value="Kinase-like_dom_sf"/>
</dbReference>
<dbReference type="PANTHER" id="PTHR38248:SF2">
    <property type="entry name" value="FUNK1 11"/>
    <property type="match status" value="1"/>
</dbReference>
<feature type="domain" description="Fungal-type protein kinase" evidence="4">
    <location>
        <begin position="222"/>
        <end position="596"/>
    </location>
</feature>
<gene>
    <name evidence="5" type="ORF">BGT96224V316_LOCUS2779</name>
</gene>
<dbReference type="InterPro" id="IPR008266">
    <property type="entry name" value="Tyr_kinase_AS"/>
</dbReference>
<proteinExistence type="predicted"/>
<dbReference type="Proteomes" id="UP000324639">
    <property type="component" value="Chromosome Bgt_-05"/>
</dbReference>
<dbReference type="Gene3D" id="1.10.510.10">
    <property type="entry name" value="Transferase(Phosphotransferase) domain 1"/>
    <property type="match status" value="1"/>
</dbReference>
<comment type="catalytic activity">
    <reaction evidence="2">
        <text>L-threonyl-[protein] + ATP = O-phospho-L-threonyl-[protein] + ADP + H(+)</text>
        <dbReference type="Rhea" id="RHEA:46608"/>
        <dbReference type="Rhea" id="RHEA-COMP:11060"/>
        <dbReference type="Rhea" id="RHEA-COMP:11605"/>
        <dbReference type="ChEBI" id="CHEBI:15378"/>
        <dbReference type="ChEBI" id="CHEBI:30013"/>
        <dbReference type="ChEBI" id="CHEBI:30616"/>
        <dbReference type="ChEBI" id="CHEBI:61977"/>
        <dbReference type="ChEBI" id="CHEBI:456216"/>
        <dbReference type="EC" id="2.7.11.1"/>
    </reaction>
</comment>
<dbReference type="PANTHER" id="PTHR38248">
    <property type="entry name" value="FUNK1 6"/>
    <property type="match status" value="1"/>
</dbReference>
<reference evidence="5 6" key="1">
    <citation type="submission" date="2018-08" db="EMBL/GenBank/DDBJ databases">
        <authorList>
            <person name="Muller C M."/>
        </authorList>
    </citation>
    <scope>NUCLEOTIDE SEQUENCE [LARGE SCALE GENOMIC DNA]</scope>
</reference>
<evidence type="ECO:0000313" key="5">
    <source>
        <dbReference type="EMBL" id="VDB83584.1"/>
    </source>
</evidence>
<evidence type="ECO:0000256" key="2">
    <source>
        <dbReference type="ARBA" id="ARBA00047899"/>
    </source>
</evidence>